<dbReference type="Proteomes" id="UP000006693">
    <property type="component" value="Chromosome 1"/>
</dbReference>
<dbReference type="HOGENOM" id="CLU_3380961_0_0_4"/>
<protein>
    <submittedName>
        <fullName evidence="1">Uncharacterized protein</fullName>
    </submittedName>
</protein>
<dbReference type="EMBL" id="CP000010">
    <property type="protein sequence ID" value="AAU48141.1"/>
    <property type="molecule type" value="Genomic_DNA"/>
</dbReference>
<accession>A0A0H2WH56</accession>
<keyword evidence="2" id="KW-1185">Reference proteome</keyword>
<evidence type="ECO:0000313" key="1">
    <source>
        <dbReference type="EMBL" id="AAU48141.1"/>
    </source>
</evidence>
<dbReference type="KEGG" id="bma:BMA1603"/>
<gene>
    <name evidence="1" type="ordered locus">BMA1603</name>
</gene>
<sequence>MTNKYFVASIDRNFSANQLIFQHKFIDQCSTDI</sequence>
<name>A0A0H2WH56_BURMA</name>
<organism evidence="1 2">
    <name type="scientific">Burkholderia mallei (strain ATCC 23344)</name>
    <dbReference type="NCBI Taxonomy" id="243160"/>
    <lineage>
        <taxon>Bacteria</taxon>
        <taxon>Pseudomonadati</taxon>
        <taxon>Pseudomonadota</taxon>
        <taxon>Betaproteobacteria</taxon>
        <taxon>Burkholderiales</taxon>
        <taxon>Burkholderiaceae</taxon>
        <taxon>Burkholderia</taxon>
        <taxon>pseudomallei group</taxon>
    </lineage>
</organism>
<evidence type="ECO:0000313" key="2">
    <source>
        <dbReference type="Proteomes" id="UP000006693"/>
    </source>
</evidence>
<dbReference type="AlphaFoldDB" id="A0A0H2WH56"/>
<reference evidence="1 2" key="1">
    <citation type="journal article" date="2004" name="Proc. Natl. Acad. Sci. U.S.A.">
        <title>Structural flexibility in the Burkholderia mallei genome.</title>
        <authorList>
            <person name="Nierman W.C."/>
            <person name="DeShazer D."/>
            <person name="Kim H.S."/>
            <person name="Tettelin H."/>
            <person name="Nelson K.E."/>
            <person name="Feldblyum T."/>
            <person name="Ulrich R.L."/>
            <person name="Ronning C.M."/>
            <person name="Brinkac L.M."/>
            <person name="Daugherty S.C."/>
            <person name="Davidsen T.D."/>
            <person name="Deboy R.T."/>
            <person name="Dimitrov G."/>
            <person name="Dodson R.J."/>
            <person name="Durkin A.S."/>
            <person name="Gwinn M.L."/>
            <person name="Haft D.H."/>
            <person name="Khouri H."/>
            <person name="Kolonay J.F."/>
            <person name="Madupu R."/>
            <person name="Mohammoud Y."/>
            <person name="Nelson W.C."/>
            <person name="Radune D."/>
            <person name="Romero C.M."/>
            <person name="Sarria S."/>
            <person name="Selengut J."/>
            <person name="Shamblin C."/>
            <person name="Sullivan S.A."/>
            <person name="White O."/>
            <person name="Yu Y."/>
            <person name="Zafar N."/>
            <person name="Zhou L."/>
            <person name="Fraser C.M."/>
        </authorList>
    </citation>
    <scope>NUCLEOTIDE SEQUENCE [LARGE SCALE GENOMIC DNA]</scope>
    <source>
        <strain evidence="1 2">ATCC 23344</strain>
    </source>
</reference>
<dbReference type="PATRIC" id="fig|243160.12.peg.1645"/>
<proteinExistence type="predicted"/>